<evidence type="ECO:0000256" key="14">
    <source>
        <dbReference type="RuleBase" id="RU364040"/>
    </source>
</evidence>
<evidence type="ECO:0000256" key="4">
    <source>
        <dbReference type="ARBA" id="ARBA00022622"/>
    </source>
</evidence>
<dbReference type="CDD" id="cd09601">
    <property type="entry name" value="M1_APN-Q_like"/>
    <property type="match status" value="1"/>
</dbReference>
<keyword evidence="4" id="KW-0336">GPI-anchor</keyword>
<evidence type="ECO:0000259" key="18">
    <source>
        <dbReference type="Pfam" id="PF17900"/>
    </source>
</evidence>
<dbReference type="Gene3D" id="2.60.40.1910">
    <property type="match status" value="1"/>
</dbReference>
<feature type="active site" description="Proton acceptor" evidence="11">
    <location>
        <position position="343"/>
    </location>
</feature>
<dbReference type="GO" id="GO:0005615">
    <property type="term" value="C:extracellular space"/>
    <property type="evidence" value="ECO:0007669"/>
    <property type="project" value="TreeGrafter"/>
</dbReference>
<organism evidence="19 20">
    <name type="scientific">Psylliodes chrysocephalus</name>
    <dbReference type="NCBI Taxonomy" id="3402493"/>
    <lineage>
        <taxon>Eukaryota</taxon>
        <taxon>Metazoa</taxon>
        <taxon>Ecdysozoa</taxon>
        <taxon>Arthropoda</taxon>
        <taxon>Hexapoda</taxon>
        <taxon>Insecta</taxon>
        <taxon>Pterygota</taxon>
        <taxon>Neoptera</taxon>
        <taxon>Endopterygota</taxon>
        <taxon>Coleoptera</taxon>
        <taxon>Polyphaga</taxon>
        <taxon>Cucujiformia</taxon>
        <taxon>Chrysomeloidea</taxon>
        <taxon>Chrysomelidae</taxon>
        <taxon>Galerucinae</taxon>
        <taxon>Alticini</taxon>
        <taxon>Psylliodes</taxon>
    </lineage>
</organism>
<evidence type="ECO:0000256" key="9">
    <source>
        <dbReference type="ARBA" id="ARBA00023049"/>
    </source>
</evidence>
<keyword evidence="5 14" id="KW-0645">Protease</keyword>
<dbReference type="EC" id="3.4.11.-" evidence="14"/>
<dbReference type="SUPFAM" id="SSF63737">
    <property type="entry name" value="Leukotriene A4 hydrolase N-terminal domain"/>
    <property type="match status" value="1"/>
</dbReference>
<dbReference type="OrthoDB" id="10031169at2759"/>
<dbReference type="InterPro" id="IPR042097">
    <property type="entry name" value="Aminopeptidase_N-like_N_sf"/>
</dbReference>
<dbReference type="GO" id="GO:0042277">
    <property type="term" value="F:peptide binding"/>
    <property type="evidence" value="ECO:0007669"/>
    <property type="project" value="TreeGrafter"/>
</dbReference>
<accession>A0A9P0D703</accession>
<dbReference type="InterPro" id="IPR034016">
    <property type="entry name" value="M1_APN-typ"/>
</dbReference>
<feature type="chain" id="PRO_5040397495" description="Aminopeptidase" evidence="15">
    <location>
        <begin position="16"/>
        <end position="930"/>
    </location>
</feature>
<evidence type="ECO:0000256" key="5">
    <source>
        <dbReference type="ARBA" id="ARBA00022670"/>
    </source>
</evidence>
<keyword evidence="4" id="KW-0325">Glycoprotein</keyword>
<dbReference type="PANTHER" id="PTHR11533:SF301">
    <property type="entry name" value="AMINOPEPTIDASE"/>
    <property type="match status" value="1"/>
</dbReference>
<evidence type="ECO:0000259" key="17">
    <source>
        <dbReference type="Pfam" id="PF11838"/>
    </source>
</evidence>
<name>A0A9P0D703_9CUCU</name>
<feature type="binding site" evidence="12">
    <location>
        <position position="342"/>
    </location>
    <ligand>
        <name>Zn(2+)</name>
        <dbReference type="ChEBI" id="CHEBI:29105"/>
        <note>catalytic</note>
    </ligand>
</feature>
<evidence type="ECO:0000256" key="1">
    <source>
        <dbReference type="ARBA" id="ARBA00004609"/>
    </source>
</evidence>
<dbReference type="InterPro" id="IPR027268">
    <property type="entry name" value="Peptidase_M4/M1_CTD_sf"/>
</dbReference>
<keyword evidence="10" id="KW-0449">Lipoprotein</keyword>
<dbReference type="GO" id="GO:0008270">
    <property type="term" value="F:zinc ion binding"/>
    <property type="evidence" value="ECO:0007669"/>
    <property type="project" value="UniProtKB-UniRule"/>
</dbReference>
<evidence type="ECO:0000256" key="10">
    <source>
        <dbReference type="ARBA" id="ARBA00023288"/>
    </source>
</evidence>
<evidence type="ECO:0000256" key="6">
    <source>
        <dbReference type="ARBA" id="ARBA00022723"/>
    </source>
</evidence>
<dbReference type="Proteomes" id="UP001153636">
    <property type="component" value="Chromosome 7"/>
</dbReference>
<dbReference type="Gene3D" id="2.60.40.1730">
    <property type="entry name" value="tricorn interacting facor f3 domain"/>
    <property type="match status" value="1"/>
</dbReference>
<dbReference type="GO" id="GO:0005886">
    <property type="term" value="C:plasma membrane"/>
    <property type="evidence" value="ECO:0007669"/>
    <property type="project" value="UniProtKB-SubCell"/>
</dbReference>
<dbReference type="SUPFAM" id="SSF55486">
    <property type="entry name" value="Metalloproteases ('zincins'), catalytic domain"/>
    <property type="match status" value="1"/>
</dbReference>
<keyword evidence="7 14" id="KW-0378">Hydrolase</keyword>
<feature type="binding site" evidence="12">
    <location>
        <position position="365"/>
    </location>
    <ligand>
        <name>Zn(2+)</name>
        <dbReference type="ChEBI" id="CHEBI:29105"/>
        <note>catalytic</note>
    </ligand>
</feature>
<sequence>MLVILFLSLLSSSSATPGDLFHTRLDNVTNKYEGYRLPNTTIPFRYDINLNIPEEALTGGNTSYSGTVNILFEVSESTNKIVLHSLVDIYNLSLSTSNSSVQIVNNTVDKTRETITILTATTLSANIDYTLYITFNASLEPVNMLGFYRSEYTVANGTKEYLATTQFESTDARRAFPCFDEPGFKAVFTLTLQHPVGFEAIANTPVMSTFPTAKSITTLFEDTPTMSTYLLAFTISKFVCMKFITSDVDGIPISVCARSHFENDTILALEYGVQVLDALDTWTGYPYKSTNIGKMDQLAIPDFSAGAMENWGMVNYREYLLIYNPEYTSNLYKQRMLSVIAHEFTHMWFGNLVTLQWWSYTFLNEGFARYFQYFLLNKINSSQNYEIEKQFIIEQQQTAFIVDSHSSSGSLTSEAFTPKEINNKFGTISYNKGASVIRMVENVIGSTVFQTAIQKYLANNAFSSTTPEILWNTISNDVPNGLLPDGLNFTQVIDAWTYRPGFPVITANLRGNNVVLSQKRFSYNTSFSDSTQWYVPITYMTSNKNYSTNATWLLPNSTLTLDARNFSWLIINHNSAGYYRVHYDTTLRTKLVRALLEDHLQITDVNRAQILDDMLNLARGHYVKYSEVFQFVNYLKKEMSYYPWYTAVRGLNYLIVRLGLESTLGQRVASLLLDQFNNVTANVSYVDLNATGHVDSLKWPLLWSTACRLGHPTCIVEAKKQFRLLRINGTSINPNIRDVIYCNALRYSDNSSADWEFLWKRLHSVDQPHETIYILMALGCTKNKELLSYYLDQSINSSSIIRVQDVATVWSAVHSSSSVGLQVALEKFMKNHSNIINYYSGGITLLSGIADRFTTEAHVAQIQNLMNQQESNSTLGKAVKNALDSSRENLKWQSSIKNDLEAYFGIVEPSSATSFGVSMTLLLLSLIIIV</sequence>
<dbReference type="Pfam" id="PF17900">
    <property type="entry name" value="Peptidase_M1_N"/>
    <property type="match status" value="1"/>
</dbReference>
<evidence type="ECO:0000256" key="13">
    <source>
        <dbReference type="PIRSR" id="PIRSR634016-4"/>
    </source>
</evidence>
<dbReference type="FunFam" id="2.60.40.1730:FF:000013">
    <property type="entry name" value="Aminopeptidase"/>
    <property type="match status" value="1"/>
</dbReference>
<gene>
    <name evidence="19" type="ORF">PSYICH_LOCUS13105</name>
</gene>
<dbReference type="InterPro" id="IPR050344">
    <property type="entry name" value="Peptidase_M1_aminopeptidases"/>
</dbReference>
<dbReference type="InterPro" id="IPR045357">
    <property type="entry name" value="Aminopeptidase_N-like_N"/>
</dbReference>
<feature type="signal peptide" evidence="15">
    <location>
        <begin position="1"/>
        <end position="15"/>
    </location>
</feature>
<proteinExistence type="inferred from homology"/>
<evidence type="ECO:0000256" key="2">
    <source>
        <dbReference type="ARBA" id="ARBA00010136"/>
    </source>
</evidence>
<evidence type="ECO:0000256" key="8">
    <source>
        <dbReference type="ARBA" id="ARBA00022833"/>
    </source>
</evidence>
<dbReference type="FunFam" id="1.10.390.10:FF:000013">
    <property type="entry name" value="Aminopeptidase N"/>
    <property type="match status" value="1"/>
</dbReference>
<comment type="cofactor">
    <cofactor evidence="12 14">
        <name>Zn(2+)</name>
        <dbReference type="ChEBI" id="CHEBI:29105"/>
    </cofactor>
    <text evidence="12 14">Binds 1 zinc ion per subunit.</text>
</comment>
<evidence type="ECO:0000313" key="19">
    <source>
        <dbReference type="EMBL" id="CAH1113024.1"/>
    </source>
</evidence>
<feature type="binding site" evidence="12">
    <location>
        <position position="346"/>
    </location>
    <ligand>
        <name>Zn(2+)</name>
        <dbReference type="ChEBI" id="CHEBI:29105"/>
        <note>catalytic</note>
    </ligand>
</feature>
<evidence type="ECO:0000256" key="11">
    <source>
        <dbReference type="PIRSR" id="PIRSR634016-1"/>
    </source>
</evidence>
<evidence type="ECO:0000256" key="12">
    <source>
        <dbReference type="PIRSR" id="PIRSR634016-3"/>
    </source>
</evidence>
<keyword evidence="3 14" id="KW-0031">Aminopeptidase</keyword>
<evidence type="ECO:0000259" key="16">
    <source>
        <dbReference type="Pfam" id="PF01433"/>
    </source>
</evidence>
<comment type="similarity">
    <text evidence="2 14">Belongs to the peptidase M1 family.</text>
</comment>
<feature type="site" description="Transition state stabilizer" evidence="13">
    <location>
        <position position="430"/>
    </location>
</feature>
<dbReference type="GO" id="GO:0098552">
    <property type="term" value="C:side of membrane"/>
    <property type="evidence" value="ECO:0007669"/>
    <property type="project" value="UniProtKB-KW"/>
</dbReference>
<keyword evidence="9 14" id="KW-0482">Metalloprotease</keyword>
<dbReference type="InterPro" id="IPR014782">
    <property type="entry name" value="Peptidase_M1_dom"/>
</dbReference>
<keyword evidence="6 12" id="KW-0479">Metal-binding</keyword>
<dbReference type="AlphaFoldDB" id="A0A9P0D703"/>
<feature type="domain" description="Peptidase M1 membrane alanine aminopeptidase" evidence="16">
    <location>
        <begin position="268"/>
        <end position="496"/>
    </location>
</feature>
<feature type="domain" description="ERAP1-like C-terminal" evidence="17">
    <location>
        <begin position="568"/>
        <end position="887"/>
    </location>
</feature>
<keyword evidence="20" id="KW-1185">Reference proteome</keyword>
<protein>
    <recommendedName>
        <fullName evidence="14">Aminopeptidase</fullName>
        <ecNumber evidence="14">3.4.11.-</ecNumber>
    </recommendedName>
</protein>
<evidence type="ECO:0000256" key="7">
    <source>
        <dbReference type="ARBA" id="ARBA00022801"/>
    </source>
</evidence>
<keyword evidence="15" id="KW-0732">Signal</keyword>
<feature type="domain" description="Aminopeptidase N-like N-terminal" evidence="18">
    <location>
        <begin position="43"/>
        <end position="230"/>
    </location>
</feature>
<dbReference type="Pfam" id="PF01433">
    <property type="entry name" value="Peptidase_M1"/>
    <property type="match status" value="1"/>
</dbReference>
<keyword evidence="8 12" id="KW-0862">Zinc</keyword>
<comment type="subcellular location">
    <subcellularLocation>
        <location evidence="1">Cell membrane</location>
        <topology evidence="1">Lipid-anchor</topology>
        <topology evidence="1">GPI-anchor</topology>
    </subcellularLocation>
</comment>
<dbReference type="EMBL" id="OV651819">
    <property type="protein sequence ID" value="CAH1113024.1"/>
    <property type="molecule type" value="Genomic_DNA"/>
</dbReference>
<dbReference type="Pfam" id="PF11838">
    <property type="entry name" value="ERAP1_C"/>
    <property type="match status" value="1"/>
</dbReference>
<dbReference type="InterPro" id="IPR001930">
    <property type="entry name" value="Peptidase_M1"/>
</dbReference>
<keyword evidence="4" id="KW-0472">Membrane</keyword>
<dbReference type="Gene3D" id="1.25.50.20">
    <property type="match status" value="1"/>
</dbReference>
<evidence type="ECO:0000313" key="20">
    <source>
        <dbReference type="Proteomes" id="UP001153636"/>
    </source>
</evidence>
<evidence type="ECO:0000256" key="3">
    <source>
        <dbReference type="ARBA" id="ARBA00022438"/>
    </source>
</evidence>
<reference evidence="19" key="1">
    <citation type="submission" date="2022-01" db="EMBL/GenBank/DDBJ databases">
        <authorList>
            <person name="King R."/>
        </authorList>
    </citation>
    <scope>NUCLEOTIDE SEQUENCE</scope>
</reference>
<dbReference type="PRINTS" id="PR00756">
    <property type="entry name" value="ALADIPTASE"/>
</dbReference>
<dbReference type="GO" id="GO:0070006">
    <property type="term" value="F:metalloaminopeptidase activity"/>
    <property type="evidence" value="ECO:0007669"/>
    <property type="project" value="TreeGrafter"/>
</dbReference>
<dbReference type="PANTHER" id="PTHR11533">
    <property type="entry name" value="PROTEASE M1 ZINC METALLOPROTEASE"/>
    <property type="match status" value="1"/>
</dbReference>
<evidence type="ECO:0000256" key="15">
    <source>
        <dbReference type="SAM" id="SignalP"/>
    </source>
</evidence>
<dbReference type="GO" id="GO:0005737">
    <property type="term" value="C:cytoplasm"/>
    <property type="evidence" value="ECO:0007669"/>
    <property type="project" value="TreeGrafter"/>
</dbReference>
<dbReference type="GO" id="GO:0043171">
    <property type="term" value="P:peptide catabolic process"/>
    <property type="evidence" value="ECO:0007669"/>
    <property type="project" value="TreeGrafter"/>
</dbReference>
<dbReference type="Gene3D" id="1.10.390.10">
    <property type="entry name" value="Neutral Protease Domain 2"/>
    <property type="match status" value="1"/>
</dbReference>
<dbReference type="InterPro" id="IPR024571">
    <property type="entry name" value="ERAP1-like_C_dom"/>
</dbReference>
<dbReference type="GO" id="GO:0006508">
    <property type="term" value="P:proteolysis"/>
    <property type="evidence" value="ECO:0007669"/>
    <property type="project" value="UniProtKB-KW"/>
</dbReference>